<dbReference type="AlphaFoldDB" id="T0J4L0"/>
<sequence>MNRVILTRAELPTSALAELKQWLGVTTARDDAPLAALLAAALETCEAFTGRMPLVAVCEQILPATTGWQSLATRPVQAITVVEGIAADGARLALPAGSYEIDLDADGTGRVCLSSSTAARKAAVRFKAGLAEDWDSLPDGLRQGMIRLAAHQHRGRDTSGAAPLPPASVAALWRPWRRMRLT</sequence>
<dbReference type="RefSeq" id="WP_021232564.1">
    <property type="nucleotide sequence ID" value="NZ_ATHL01000025.1"/>
</dbReference>
<dbReference type="Gene3D" id="1.10.3230.30">
    <property type="entry name" value="Phage gp6-like head-tail connector protein"/>
    <property type="match status" value="1"/>
</dbReference>
<evidence type="ECO:0000313" key="2">
    <source>
        <dbReference type="Proteomes" id="UP000015527"/>
    </source>
</evidence>
<proteinExistence type="predicted"/>
<dbReference type="OrthoDB" id="8478788at2"/>
<dbReference type="InterPro" id="IPR011738">
    <property type="entry name" value="Phage_CHP"/>
</dbReference>
<evidence type="ECO:0008006" key="3">
    <source>
        <dbReference type="Google" id="ProtNLM"/>
    </source>
</evidence>
<dbReference type="PATRIC" id="fig|1096930.3.peg.582"/>
<protein>
    <recommendedName>
        <fullName evidence="3">PhiE125 gp8 family phage protein</fullName>
    </recommendedName>
</protein>
<dbReference type="EMBL" id="ATHL01000025">
    <property type="protein sequence ID" value="EQB19080.1"/>
    <property type="molecule type" value="Genomic_DNA"/>
</dbReference>
<name>T0J4L0_9SPHN</name>
<reference evidence="1 2" key="1">
    <citation type="journal article" date="2013" name="Genome Announc.">
        <title>Genome Sequence of Novosphingobium lindaniclasticum LE124T, Isolated from a Hexachlorocyclohexane Dumpsite.</title>
        <authorList>
            <person name="Saxena A."/>
            <person name="Nayyar N."/>
            <person name="Sangwan N."/>
            <person name="Kumari R."/>
            <person name="Khurana J.P."/>
            <person name="Lal R."/>
        </authorList>
    </citation>
    <scope>NUCLEOTIDE SEQUENCE [LARGE SCALE GENOMIC DNA]</scope>
    <source>
        <strain evidence="1 2">LE124</strain>
    </source>
</reference>
<gene>
    <name evidence="1" type="ORF">L284_02960</name>
</gene>
<dbReference type="Proteomes" id="UP000015527">
    <property type="component" value="Unassembled WGS sequence"/>
</dbReference>
<evidence type="ECO:0000313" key="1">
    <source>
        <dbReference type="EMBL" id="EQB19080.1"/>
    </source>
</evidence>
<dbReference type="NCBIfam" id="TIGR02215">
    <property type="entry name" value="phage_chp_gp8"/>
    <property type="match status" value="1"/>
</dbReference>
<dbReference type="eggNOG" id="ENOG502Z7YN">
    <property type="taxonomic scope" value="Bacteria"/>
</dbReference>
<accession>T0J4L0</accession>
<comment type="caution">
    <text evidence="1">The sequence shown here is derived from an EMBL/GenBank/DDBJ whole genome shotgun (WGS) entry which is preliminary data.</text>
</comment>
<organism evidence="1 2">
    <name type="scientific">Novosphingobium lindaniclasticum LE124</name>
    <dbReference type="NCBI Taxonomy" id="1096930"/>
    <lineage>
        <taxon>Bacteria</taxon>
        <taxon>Pseudomonadati</taxon>
        <taxon>Pseudomonadota</taxon>
        <taxon>Alphaproteobacteria</taxon>
        <taxon>Sphingomonadales</taxon>
        <taxon>Sphingomonadaceae</taxon>
        <taxon>Novosphingobium</taxon>
    </lineage>
</organism>
<keyword evidence="2" id="KW-1185">Reference proteome</keyword>